<dbReference type="GO" id="GO:1990904">
    <property type="term" value="C:ribonucleoprotein complex"/>
    <property type="evidence" value="ECO:0007669"/>
    <property type="project" value="UniProtKB-KW"/>
</dbReference>
<reference evidence="5 6" key="1">
    <citation type="journal article" date="2015" name="Nature">
        <title>rRNA introns, odd ribosomes, and small enigmatic genomes across a large radiation of phyla.</title>
        <authorList>
            <person name="Brown C.T."/>
            <person name="Hug L.A."/>
            <person name="Thomas B.C."/>
            <person name="Sharon I."/>
            <person name="Castelle C.J."/>
            <person name="Singh A."/>
            <person name="Wilkins M.J."/>
            <person name="Williams K.H."/>
            <person name="Banfield J.F."/>
        </authorList>
    </citation>
    <scope>NUCLEOTIDE SEQUENCE [LARGE SCALE GENOMIC DNA]</scope>
</reference>
<accession>A0A0G0Z5C8</accession>
<dbReference type="GO" id="GO:0003735">
    <property type="term" value="F:structural constituent of ribosome"/>
    <property type="evidence" value="ECO:0007669"/>
    <property type="project" value="InterPro"/>
</dbReference>
<dbReference type="InterPro" id="IPR013025">
    <property type="entry name" value="Ribosomal_uL23-like"/>
</dbReference>
<comment type="similarity">
    <text evidence="1 4">Belongs to the universal ribosomal protein uL23 family.</text>
</comment>
<protein>
    <recommendedName>
        <fullName evidence="4">Large ribosomal subunit protein uL23</fullName>
    </recommendedName>
</protein>
<dbReference type="HAMAP" id="MF_01369_B">
    <property type="entry name" value="Ribosomal_uL23_B"/>
    <property type="match status" value="1"/>
</dbReference>
<dbReference type="SUPFAM" id="SSF54189">
    <property type="entry name" value="Ribosomal proteins S24e, L23 and L15e"/>
    <property type="match status" value="1"/>
</dbReference>
<evidence type="ECO:0000256" key="1">
    <source>
        <dbReference type="ARBA" id="ARBA00006700"/>
    </source>
</evidence>
<dbReference type="GO" id="GO:0019843">
    <property type="term" value="F:rRNA binding"/>
    <property type="evidence" value="ECO:0007669"/>
    <property type="project" value="UniProtKB-UniRule"/>
</dbReference>
<evidence type="ECO:0000313" key="5">
    <source>
        <dbReference type="EMBL" id="KKS43912.1"/>
    </source>
</evidence>
<dbReference type="InterPro" id="IPR012678">
    <property type="entry name" value="Ribosomal_uL23/eL15/eS24_sf"/>
</dbReference>
<dbReference type="GO" id="GO:0006412">
    <property type="term" value="P:translation"/>
    <property type="evidence" value="ECO:0007669"/>
    <property type="project" value="UniProtKB-UniRule"/>
</dbReference>
<name>A0A0G0Z5C8_9BACT</name>
<comment type="subunit">
    <text evidence="4">Part of the 50S ribosomal subunit. Contacts protein L29, and trigger factor when it is bound to the ribosome.</text>
</comment>
<dbReference type="AlphaFoldDB" id="A0A0G0Z5C8"/>
<keyword evidence="4" id="KW-0694">RNA-binding</keyword>
<dbReference type="GO" id="GO:0005840">
    <property type="term" value="C:ribosome"/>
    <property type="evidence" value="ECO:0007669"/>
    <property type="project" value="UniProtKB-KW"/>
</dbReference>
<keyword evidence="4" id="KW-0699">rRNA-binding</keyword>
<dbReference type="Gene3D" id="3.30.70.330">
    <property type="match status" value="1"/>
</dbReference>
<comment type="caution">
    <text evidence="5">The sequence shown here is derived from an EMBL/GenBank/DDBJ whole genome shotgun (WGS) entry which is preliminary data.</text>
</comment>
<comment type="function">
    <text evidence="4">One of the early assembly proteins it binds 23S rRNA. One of the proteins that surrounds the polypeptide exit tunnel on the outside of the ribosome. Forms the main docking site for trigger factor binding to the ribosome.</text>
</comment>
<sequence>MRLDEILLKPIISEKSLIKAREQRYVFTVAKNANKKQVADAAKKIFGVDVLQVLIENLPAENKFKGGKRFKIKKPSVKRATLLVKPGQKIDLFETIKEEN</sequence>
<dbReference type="Pfam" id="PF00276">
    <property type="entry name" value="Ribosomal_L23"/>
    <property type="match status" value="1"/>
</dbReference>
<evidence type="ECO:0000313" key="6">
    <source>
        <dbReference type="Proteomes" id="UP000034875"/>
    </source>
</evidence>
<organism evidence="5 6">
    <name type="scientific">candidate division CPR1 bacterium GW2011_GWA2_42_17</name>
    <dbReference type="NCBI Taxonomy" id="1618341"/>
    <lineage>
        <taxon>Bacteria</taxon>
        <taxon>candidate division CPR1</taxon>
    </lineage>
</organism>
<evidence type="ECO:0000256" key="2">
    <source>
        <dbReference type="ARBA" id="ARBA00022980"/>
    </source>
</evidence>
<dbReference type="Proteomes" id="UP000034875">
    <property type="component" value="Unassembled WGS sequence"/>
</dbReference>
<keyword evidence="3 4" id="KW-0687">Ribonucleoprotein</keyword>
<evidence type="ECO:0000256" key="3">
    <source>
        <dbReference type="ARBA" id="ARBA00023274"/>
    </source>
</evidence>
<evidence type="ECO:0000256" key="4">
    <source>
        <dbReference type="HAMAP-Rule" id="MF_01369"/>
    </source>
</evidence>
<proteinExistence type="inferred from homology"/>
<keyword evidence="2 4" id="KW-0689">Ribosomal protein</keyword>
<dbReference type="EMBL" id="LCCZ01000017">
    <property type="protein sequence ID" value="KKS43912.1"/>
    <property type="molecule type" value="Genomic_DNA"/>
</dbReference>
<dbReference type="InterPro" id="IPR012677">
    <property type="entry name" value="Nucleotide-bd_a/b_plait_sf"/>
</dbReference>
<gene>
    <name evidence="4" type="primary">rplW</name>
    <name evidence="5" type="ORF">UV05_C0017G0021</name>
</gene>